<accession>A0A0C9WS24</accession>
<evidence type="ECO:0000256" key="1">
    <source>
        <dbReference type="SAM" id="MobiDB-lite"/>
    </source>
</evidence>
<keyword evidence="2" id="KW-0472">Membrane</keyword>
<evidence type="ECO:0000313" key="6">
    <source>
        <dbReference type="Proteomes" id="UP000054477"/>
    </source>
</evidence>
<keyword evidence="2" id="KW-0812">Transmembrane</keyword>
<feature type="transmembrane region" description="Helical" evidence="2">
    <location>
        <begin position="388"/>
        <end position="406"/>
    </location>
</feature>
<dbReference type="InterPro" id="IPR056337">
    <property type="entry name" value="LHD_YVC1"/>
</dbReference>
<feature type="transmembrane region" description="Helical" evidence="2">
    <location>
        <begin position="293"/>
        <end position="313"/>
    </location>
</feature>
<feature type="domain" description="YVC1 N-terminal linker helical" evidence="3">
    <location>
        <begin position="23"/>
        <end position="206"/>
    </location>
</feature>
<feature type="compositionally biased region" description="Low complexity" evidence="1">
    <location>
        <begin position="609"/>
        <end position="629"/>
    </location>
</feature>
<keyword evidence="6" id="KW-1185">Reference proteome</keyword>
<dbReference type="PANTHER" id="PTHR35859">
    <property type="entry name" value="NONSELECTIVE CATION CHANNEL PROTEIN"/>
    <property type="match status" value="1"/>
</dbReference>
<evidence type="ECO:0000313" key="5">
    <source>
        <dbReference type="EMBL" id="KIK01490.1"/>
    </source>
</evidence>
<feature type="transmembrane region" description="Helical" evidence="2">
    <location>
        <begin position="426"/>
        <end position="445"/>
    </location>
</feature>
<gene>
    <name evidence="5" type="ORF">K443DRAFT_565723</name>
</gene>
<reference evidence="6" key="2">
    <citation type="submission" date="2015-01" db="EMBL/GenBank/DDBJ databases">
        <title>Evolutionary Origins and Diversification of the Mycorrhizal Mutualists.</title>
        <authorList>
            <consortium name="DOE Joint Genome Institute"/>
            <consortium name="Mycorrhizal Genomics Consortium"/>
            <person name="Kohler A."/>
            <person name="Kuo A."/>
            <person name="Nagy L.G."/>
            <person name="Floudas D."/>
            <person name="Copeland A."/>
            <person name="Barry K.W."/>
            <person name="Cichocki N."/>
            <person name="Veneault-Fourrey C."/>
            <person name="LaButti K."/>
            <person name="Lindquist E.A."/>
            <person name="Lipzen A."/>
            <person name="Lundell T."/>
            <person name="Morin E."/>
            <person name="Murat C."/>
            <person name="Riley R."/>
            <person name="Ohm R."/>
            <person name="Sun H."/>
            <person name="Tunlid A."/>
            <person name="Henrissat B."/>
            <person name="Grigoriev I.V."/>
            <person name="Hibbett D.S."/>
            <person name="Martin F."/>
        </authorList>
    </citation>
    <scope>NUCLEOTIDE SEQUENCE [LARGE SCALE GENOMIC DNA]</scope>
    <source>
        <strain evidence="6">LaAM-08-1</strain>
    </source>
</reference>
<dbReference type="PANTHER" id="PTHR35859:SF1">
    <property type="entry name" value="NONSELECTIVE CATION CHANNEL PROTEIN"/>
    <property type="match status" value="1"/>
</dbReference>
<dbReference type="STRING" id="1095629.A0A0C9WS24"/>
<feature type="domain" description="Calcium channel YVC1-like C-terminal transmembrane" evidence="4">
    <location>
        <begin position="239"/>
        <end position="530"/>
    </location>
</feature>
<dbReference type="InterPro" id="IPR052971">
    <property type="entry name" value="TRP_calcium_channel"/>
</dbReference>
<dbReference type="OrthoDB" id="2373987at2759"/>
<dbReference type="EMBL" id="KN838606">
    <property type="protein sequence ID" value="KIK01490.1"/>
    <property type="molecule type" value="Genomic_DNA"/>
</dbReference>
<name>A0A0C9WS24_9AGAR</name>
<dbReference type="Pfam" id="PF23190">
    <property type="entry name" value="LHD_TRPY1"/>
    <property type="match status" value="1"/>
</dbReference>
<dbReference type="HOGENOM" id="CLU_009570_1_1_1"/>
<organism evidence="5 6">
    <name type="scientific">Laccaria amethystina LaAM-08-1</name>
    <dbReference type="NCBI Taxonomy" id="1095629"/>
    <lineage>
        <taxon>Eukaryota</taxon>
        <taxon>Fungi</taxon>
        <taxon>Dikarya</taxon>
        <taxon>Basidiomycota</taxon>
        <taxon>Agaricomycotina</taxon>
        <taxon>Agaricomycetes</taxon>
        <taxon>Agaricomycetidae</taxon>
        <taxon>Agaricales</taxon>
        <taxon>Agaricineae</taxon>
        <taxon>Hydnangiaceae</taxon>
        <taxon>Laccaria</taxon>
    </lineage>
</organism>
<evidence type="ECO:0000256" key="2">
    <source>
        <dbReference type="SAM" id="Phobius"/>
    </source>
</evidence>
<feature type="transmembrane region" description="Helical" evidence="2">
    <location>
        <begin position="510"/>
        <end position="526"/>
    </location>
</feature>
<sequence length="796" mass="89335">MSESQCELQPLLRPEDVEATPVYPIIHMIKQDVMHFIDTPLSYDALLAPDLTYTLVRPLVEKYSAMQHDGNMSIVFCCLLNRVHFVRDENVATATLSLSRAHLCEILAIRTFREFGNSMLQLTVALTACWQVYSGADPAVIAQAREERDNDLEDRVGNAIELAILGKAKRFIKSSSCQKVINGIWTGKCVYQPESSHSILSDTYKRTPVHFYDPHKAPLLDHYRLKVPAIRSVLEYFNFLFLFVLFVIAIETNEVNKINISENLFMIYALGFTLEKIAAMQEHGIKVYFKGTWNGFDLAFVTTYCIYASLRIYGVYHHRAWARRLGIDFLALIACLMFPRLAFVTFKDNLMVLSLRAMMMQFLFLMLIAAFCFCGFLYALWILSRNKAGYGAGTIAWWMLDLWFGLDASGFDRSTEFHPIFGPVLMVTYACLSNTLLLTVLVSILSNTFAKISEDAAAEAMFRKAVSTIEGVKADSLFSYQPPVNLIALCIMLPASYLLSPRWFHKVNVFMIRLTSFPVLLSISLYERQAKMAGTIGFYETVAHVAEKVFDTLPRSLKRMTFFEGLAGSEADIDAIFEIEEDFESALDTGEGADDVYPQSQSQRRFSGVSVSPPASPPQSQSSSPPRAIPRLRVNSVMNRGIDATAISPLAQVFQPLVVDEDPFKPTSNNATNASGSLFPPGISYGPASRRRLTSIQSMHRGAHEPLQTQLQLNTGKKFPLIGRGSPKDREGPFRRDLSLERMPETVTEVKEQEGASGTNSPGQMQWLERLTQIEQRQGRIEGLLSQIAKNIGNSE</sequence>
<dbReference type="AlphaFoldDB" id="A0A0C9WS24"/>
<feature type="transmembrane region" description="Helical" evidence="2">
    <location>
        <begin position="233"/>
        <end position="252"/>
    </location>
</feature>
<dbReference type="InterPro" id="IPR056336">
    <property type="entry name" value="YVC1_C"/>
</dbReference>
<evidence type="ECO:0008006" key="7">
    <source>
        <dbReference type="Google" id="ProtNLM"/>
    </source>
</evidence>
<dbReference type="Pfam" id="PF23317">
    <property type="entry name" value="YVC1_C"/>
    <property type="match status" value="1"/>
</dbReference>
<feature type="region of interest" description="Disordered" evidence="1">
    <location>
        <begin position="590"/>
        <end position="629"/>
    </location>
</feature>
<protein>
    <recommendedName>
        <fullName evidence="7">Receptor-activated Ca2+-permeable cation channel</fullName>
    </recommendedName>
</protein>
<feature type="transmembrane region" description="Helical" evidence="2">
    <location>
        <begin position="325"/>
        <end position="346"/>
    </location>
</feature>
<feature type="transmembrane region" description="Helical" evidence="2">
    <location>
        <begin position="358"/>
        <end position="381"/>
    </location>
</feature>
<proteinExistence type="predicted"/>
<evidence type="ECO:0000259" key="4">
    <source>
        <dbReference type="Pfam" id="PF23317"/>
    </source>
</evidence>
<evidence type="ECO:0000259" key="3">
    <source>
        <dbReference type="Pfam" id="PF23190"/>
    </source>
</evidence>
<keyword evidence="2" id="KW-1133">Transmembrane helix</keyword>
<dbReference type="Proteomes" id="UP000054477">
    <property type="component" value="Unassembled WGS sequence"/>
</dbReference>
<reference evidence="5 6" key="1">
    <citation type="submission" date="2014-04" db="EMBL/GenBank/DDBJ databases">
        <authorList>
            <consortium name="DOE Joint Genome Institute"/>
            <person name="Kuo A."/>
            <person name="Kohler A."/>
            <person name="Nagy L.G."/>
            <person name="Floudas D."/>
            <person name="Copeland A."/>
            <person name="Barry K.W."/>
            <person name="Cichocki N."/>
            <person name="Veneault-Fourrey C."/>
            <person name="LaButti K."/>
            <person name="Lindquist E.A."/>
            <person name="Lipzen A."/>
            <person name="Lundell T."/>
            <person name="Morin E."/>
            <person name="Murat C."/>
            <person name="Sun H."/>
            <person name="Tunlid A."/>
            <person name="Henrissat B."/>
            <person name="Grigoriev I.V."/>
            <person name="Hibbett D.S."/>
            <person name="Martin F."/>
            <person name="Nordberg H.P."/>
            <person name="Cantor M.N."/>
            <person name="Hua S.X."/>
        </authorList>
    </citation>
    <scope>NUCLEOTIDE SEQUENCE [LARGE SCALE GENOMIC DNA]</scope>
    <source>
        <strain evidence="5 6">LaAM-08-1</strain>
    </source>
</reference>
<feature type="transmembrane region" description="Helical" evidence="2">
    <location>
        <begin position="486"/>
        <end position="504"/>
    </location>
</feature>